<dbReference type="Proteomes" id="UP000199028">
    <property type="component" value="Unassembled WGS sequence"/>
</dbReference>
<gene>
    <name evidence="2" type="ORF">SAMN05216195_112216</name>
</gene>
<dbReference type="EMBL" id="FOFT01000012">
    <property type="protein sequence ID" value="SES37244.1"/>
    <property type="molecule type" value="Genomic_DNA"/>
</dbReference>
<proteinExistence type="predicted"/>
<evidence type="ECO:0000313" key="3">
    <source>
        <dbReference type="Proteomes" id="UP000199028"/>
    </source>
</evidence>
<dbReference type="Gene3D" id="3.40.710.10">
    <property type="entry name" value="DD-peptidase/beta-lactamase superfamily"/>
    <property type="match status" value="1"/>
</dbReference>
<protein>
    <submittedName>
        <fullName evidence="2">CubicO group peptidase, beta-lactamase class C family</fullName>
    </submittedName>
</protein>
<accession>A0A1H9WTT7</accession>
<dbReference type="SUPFAM" id="SSF56601">
    <property type="entry name" value="beta-lactamase/transpeptidase-like"/>
    <property type="match status" value="1"/>
</dbReference>
<sequence>MDSTSSHPLRPQDVAALDALPATAAFLADDYEKGFHKGIQLYLSVDGEPVADLAYGAVGEQPLTTNSLLHWVCASKPVTTVAIGLLAEQGLVDFADRVTDYVPEYGKGGKEEARLEHLLTHSMPHQDRRTQYNLGLGWEENLELACATEVDAPPGAHRAYATWINAQVLAEVVARVSGTTFDDFVTRNVLHPLGMRDTWFGMTREDYEKVGDSILPMTFADANMRHGYGEHSKNAYDGLINVYPQVRMASLPSSGAKGPMRDLAKLYETLAGTRTAEGSAVDWTSVAARLTEHHEVDEPIAPDGAWYGDWAINDMDWSHGFLRDRGMFCQEASPLVFGHPGEKVIMALGDPGHGLAMAFSFNSIVDPAFGNPRMNLLCRALYQDALG</sequence>
<dbReference type="InterPro" id="IPR012338">
    <property type="entry name" value="Beta-lactam/transpept-like"/>
</dbReference>
<dbReference type="Pfam" id="PF00144">
    <property type="entry name" value="Beta-lactamase"/>
    <property type="match status" value="1"/>
</dbReference>
<name>A0A1H9WTT7_9PSEU</name>
<feature type="domain" description="Beta-lactamase-related" evidence="1">
    <location>
        <begin position="36"/>
        <end position="363"/>
    </location>
</feature>
<dbReference type="RefSeq" id="WP_170176468.1">
    <property type="nucleotide sequence ID" value="NZ_FOFT01000012.1"/>
</dbReference>
<dbReference type="InterPro" id="IPR050789">
    <property type="entry name" value="Diverse_Enzym_Activities"/>
</dbReference>
<dbReference type="AlphaFoldDB" id="A0A1H9WTT7"/>
<organism evidence="2 3">
    <name type="scientific">Lentzea flaviverrucosa</name>
    <dbReference type="NCBI Taxonomy" id="200379"/>
    <lineage>
        <taxon>Bacteria</taxon>
        <taxon>Bacillati</taxon>
        <taxon>Actinomycetota</taxon>
        <taxon>Actinomycetes</taxon>
        <taxon>Pseudonocardiales</taxon>
        <taxon>Pseudonocardiaceae</taxon>
        <taxon>Lentzea</taxon>
    </lineage>
</organism>
<dbReference type="InterPro" id="IPR001466">
    <property type="entry name" value="Beta-lactam-related"/>
</dbReference>
<reference evidence="3" key="1">
    <citation type="submission" date="2016-10" db="EMBL/GenBank/DDBJ databases">
        <authorList>
            <person name="Varghese N."/>
            <person name="Submissions S."/>
        </authorList>
    </citation>
    <scope>NUCLEOTIDE SEQUENCE [LARGE SCALE GENOMIC DNA]</scope>
    <source>
        <strain evidence="3">CGMCC 4.578</strain>
    </source>
</reference>
<keyword evidence="3" id="KW-1185">Reference proteome</keyword>
<dbReference type="PANTHER" id="PTHR43283">
    <property type="entry name" value="BETA-LACTAMASE-RELATED"/>
    <property type="match status" value="1"/>
</dbReference>
<evidence type="ECO:0000313" key="2">
    <source>
        <dbReference type="EMBL" id="SES37244.1"/>
    </source>
</evidence>
<evidence type="ECO:0000259" key="1">
    <source>
        <dbReference type="Pfam" id="PF00144"/>
    </source>
</evidence>